<evidence type="ECO:0000256" key="9">
    <source>
        <dbReference type="ARBA" id="ARBA00023065"/>
    </source>
</evidence>
<evidence type="ECO:0000256" key="1">
    <source>
        <dbReference type="ARBA" id="ARBA00004141"/>
    </source>
</evidence>
<dbReference type="OrthoDB" id="433309at2759"/>
<evidence type="ECO:0000256" key="13">
    <source>
        <dbReference type="SAM" id="Phobius"/>
    </source>
</evidence>
<dbReference type="OMA" id="MWYAIVT"/>
<dbReference type="InterPro" id="IPR027359">
    <property type="entry name" value="Volt_channel_dom_sf"/>
</dbReference>
<dbReference type="FunFam" id="1.10.287.70:FF:000028">
    <property type="entry name" value="potassium voltage-gated channel subfamily D member 3"/>
    <property type="match status" value="1"/>
</dbReference>
<dbReference type="KEGG" id="epa:110232823"/>
<dbReference type="PANTHER" id="PTHR11537">
    <property type="entry name" value="VOLTAGE-GATED POTASSIUM CHANNEL"/>
    <property type="match status" value="1"/>
</dbReference>
<dbReference type="SMART" id="SM00225">
    <property type="entry name" value="BTB"/>
    <property type="match status" value="1"/>
</dbReference>
<dbReference type="GO" id="GO:0008076">
    <property type="term" value="C:voltage-gated potassium channel complex"/>
    <property type="evidence" value="ECO:0007669"/>
    <property type="project" value="InterPro"/>
</dbReference>
<dbReference type="Proteomes" id="UP000887567">
    <property type="component" value="Unplaced"/>
</dbReference>
<dbReference type="PRINTS" id="PR01498">
    <property type="entry name" value="SHAWCHANNEL"/>
</dbReference>
<keyword evidence="16" id="KW-1185">Reference proteome</keyword>
<dbReference type="Pfam" id="PF00520">
    <property type="entry name" value="Ion_trans"/>
    <property type="match status" value="1"/>
</dbReference>
<evidence type="ECO:0000256" key="3">
    <source>
        <dbReference type="ARBA" id="ARBA00022538"/>
    </source>
</evidence>
<feature type="transmembrane region" description="Helical" evidence="13">
    <location>
        <begin position="324"/>
        <end position="345"/>
    </location>
</feature>
<dbReference type="PRINTS" id="PR00169">
    <property type="entry name" value="KCHANNEL"/>
</dbReference>
<reference evidence="15" key="1">
    <citation type="submission" date="2022-11" db="UniProtKB">
        <authorList>
            <consortium name="EnsemblMetazoa"/>
        </authorList>
    </citation>
    <scope>IDENTIFICATION</scope>
</reference>
<evidence type="ECO:0000256" key="4">
    <source>
        <dbReference type="ARBA" id="ARBA00022692"/>
    </source>
</evidence>
<dbReference type="RefSeq" id="XP_020893700.1">
    <property type="nucleotide sequence ID" value="XM_021038041.2"/>
</dbReference>
<dbReference type="InterPro" id="IPR003131">
    <property type="entry name" value="T1-type_BTB"/>
</dbReference>
<keyword evidence="10 13" id="KW-0472">Membrane</keyword>
<dbReference type="InterPro" id="IPR028325">
    <property type="entry name" value="VG_K_chnl"/>
</dbReference>
<dbReference type="Pfam" id="PF02214">
    <property type="entry name" value="BTB_2"/>
    <property type="match status" value="1"/>
</dbReference>
<evidence type="ECO:0000256" key="2">
    <source>
        <dbReference type="ARBA" id="ARBA00022448"/>
    </source>
</evidence>
<keyword evidence="2" id="KW-0813">Transport</keyword>
<dbReference type="InterPro" id="IPR005821">
    <property type="entry name" value="Ion_trans_dom"/>
</dbReference>
<keyword evidence="9" id="KW-0406">Ion transport</keyword>
<keyword evidence="4 13" id="KW-0812">Transmembrane</keyword>
<evidence type="ECO:0000256" key="10">
    <source>
        <dbReference type="ARBA" id="ARBA00023136"/>
    </source>
</evidence>
<dbReference type="SUPFAM" id="SSF81324">
    <property type="entry name" value="Voltage-gated potassium channels"/>
    <property type="match status" value="1"/>
</dbReference>
<dbReference type="InterPro" id="IPR011333">
    <property type="entry name" value="SKP1/BTB/POZ_sf"/>
</dbReference>
<evidence type="ECO:0000259" key="14">
    <source>
        <dbReference type="SMART" id="SM00225"/>
    </source>
</evidence>
<keyword evidence="8 13" id="KW-1133">Transmembrane helix</keyword>
<dbReference type="GO" id="GO:0001508">
    <property type="term" value="P:action potential"/>
    <property type="evidence" value="ECO:0007669"/>
    <property type="project" value="TreeGrafter"/>
</dbReference>
<dbReference type="InterPro" id="IPR003974">
    <property type="entry name" value="K_chnl_volt-dep_Kv3"/>
</dbReference>
<dbReference type="AlphaFoldDB" id="A0A913WT32"/>
<dbReference type="Gene3D" id="1.20.120.350">
    <property type="entry name" value="Voltage-gated potassium channels. Chain C"/>
    <property type="match status" value="1"/>
</dbReference>
<comment type="subcellular location">
    <subcellularLocation>
        <location evidence="1">Membrane</location>
        <topology evidence="1">Multi-pass membrane protein</topology>
    </subcellularLocation>
</comment>
<feature type="transmembrane region" description="Helical" evidence="13">
    <location>
        <begin position="191"/>
        <end position="209"/>
    </location>
</feature>
<dbReference type="Gene3D" id="1.10.287.70">
    <property type="match status" value="1"/>
</dbReference>
<dbReference type="PANTHER" id="PTHR11537:SF105">
    <property type="entry name" value="POTASSIUM VOLTAGE-GATED CHANNEL PROTEIN SHAL"/>
    <property type="match status" value="1"/>
</dbReference>
<evidence type="ECO:0000256" key="5">
    <source>
        <dbReference type="ARBA" id="ARBA00022826"/>
    </source>
</evidence>
<name>A0A913WT32_EXADI</name>
<evidence type="ECO:0000256" key="7">
    <source>
        <dbReference type="ARBA" id="ARBA00022958"/>
    </source>
</evidence>
<dbReference type="FunFam" id="3.30.710.10:FF:000152">
    <property type="entry name" value="Predicted protein"/>
    <property type="match status" value="1"/>
</dbReference>
<keyword evidence="3" id="KW-0633">Potassium transport</keyword>
<keyword evidence="7" id="KW-0630">Potassium</keyword>
<dbReference type="GO" id="GO:0005249">
    <property type="term" value="F:voltage-gated potassium channel activity"/>
    <property type="evidence" value="ECO:0007669"/>
    <property type="project" value="InterPro"/>
</dbReference>
<evidence type="ECO:0000256" key="8">
    <source>
        <dbReference type="ARBA" id="ARBA00022989"/>
    </source>
</evidence>
<keyword evidence="11" id="KW-0407">Ion channel</keyword>
<feature type="region of interest" description="Disordered" evidence="12">
    <location>
        <begin position="414"/>
        <end position="447"/>
    </location>
</feature>
<keyword evidence="5" id="KW-0631">Potassium channel</keyword>
<dbReference type="Gene3D" id="3.30.710.10">
    <property type="entry name" value="Potassium Channel Kv1.1, Chain A"/>
    <property type="match status" value="1"/>
</dbReference>
<sequence>MHRHQSINNLDCWLNVVNSGLVGMSPLMDKHLSSAIRRPFMNQNDRRIIINVSGRKFETWEKTLQKYPETLLGSLDIGSYFDREKCEYFFDRDPIFFRHVLNFYRKGKLHFSLDECGYSYKDELKFFRISQDNVELCCYEEMDDACKWTSERVSKTKDKSCDCRAARKKLTLRQRTWDFFENPNDTQMGKFIFLIMLIAIAISIITTVMETLPCDLNLTCLQVYPREYFYIDAVCVFIFTIEYLVRFAVAPQRWHFMKNFMSIIDVVSVVPFYVKVCMQSAGAQGAESLVILKVLRVLRVVKMARHSKRLQTLGGSIKNSSSELGFILFSFTLGVIIFATVIYYCEKDEPNTSFLSIPDGMWYAIVTMTTLGYGDMTPETTVGQLMGSICCVVGTLVIALPVPILEMKMKLIGQKQGPDDDNEDGKDSQGGEGQDSTCNEQKCPCDA</sequence>
<feature type="domain" description="BTB" evidence="14">
    <location>
        <begin position="46"/>
        <end position="145"/>
    </location>
</feature>
<evidence type="ECO:0000313" key="15">
    <source>
        <dbReference type="EnsemblMetazoa" id="XP_020893700.1"/>
    </source>
</evidence>
<dbReference type="InterPro" id="IPR003968">
    <property type="entry name" value="K_chnl_volt-dep_Kv"/>
</dbReference>
<dbReference type="FunFam" id="1.20.120.350:FF:000081">
    <property type="entry name" value="Predicted protein"/>
    <property type="match status" value="1"/>
</dbReference>
<dbReference type="SUPFAM" id="SSF54695">
    <property type="entry name" value="POZ domain"/>
    <property type="match status" value="1"/>
</dbReference>
<evidence type="ECO:0000256" key="6">
    <source>
        <dbReference type="ARBA" id="ARBA00022882"/>
    </source>
</evidence>
<evidence type="ECO:0000313" key="16">
    <source>
        <dbReference type="Proteomes" id="UP000887567"/>
    </source>
</evidence>
<protein>
    <recommendedName>
        <fullName evidence="14">BTB domain-containing protein</fullName>
    </recommendedName>
</protein>
<dbReference type="PRINTS" id="PR01491">
    <property type="entry name" value="KVCHANNEL"/>
</dbReference>
<evidence type="ECO:0000256" key="12">
    <source>
        <dbReference type="SAM" id="MobiDB-lite"/>
    </source>
</evidence>
<dbReference type="InterPro" id="IPR000210">
    <property type="entry name" value="BTB/POZ_dom"/>
</dbReference>
<evidence type="ECO:0000256" key="11">
    <source>
        <dbReference type="ARBA" id="ARBA00023303"/>
    </source>
</evidence>
<organism evidence="15 16">
    <name type="scientific">Exaiptasia diaphana</name>
    <name type="common">Tropical sea anemone</name>
    <name type="synonym">Aiptasia pulchella</name>
    <dbReference type="NCBI Taxonomy" id="2652724"/>
    <lineage>
        <taxon>Eukaryota</taxon>
        <taxon>Metazoa</taxon>
        <taxon>Cnidaria</taxon>
        <taxon>Anthozoa</taxon>
        <taxon>Hexacorallia</taxon>
        <taxon>Actiniaria</taxon>
        <taxon>Aiptasiidae</taxon>
        <taxon>Exaiptasia</taxon>
    </lineage>
</organism>
<proteinExistence type="predicted"/>
<keyword evidence="6" id="KW-0851">Voltage-gated channel</keyword>
<dbReference type="EnsemblMetazoa" id="XM_021038041.2">
    <property type="protein sequence ID" value="XP_020893700.1"/>
    <property type="gene ID" value="LOC110232823"/>
</dbReference>
<feature type="transmembrane region" description="Helical" evidence="13">
    <location>
        <begin position="229"/>
        <end position="249"/>
    </location>
</feature>
<dbReference type="GO" id="GO:0051260">
    <property type="term" value="P:protein homooligomerization"/>
    <property type="evidence" value="ECO:0007669"/>
    <property type="project" value="InterPro"/>
</dbReference>
<feature type="transmembrane region" description="Helical" evidence="13">
    <location>
        <begin position="385"/>
        <end position="405"/>
    </location>
</feature>
<dbReference type="GeneID" id="110232823"/>
<accession>A0A913WT32</accession>